<proteinExistence type="predicted"/>
<sequence length="365" mass="41911">MANQDSSSSSEEKYETTYQEGFPQEASSALSTFMQHVLSDSVDRKLVDEDGNLIFSDGNRSVEESSVIYYQFTEEQLKDYYKPLLQTEELNVSLNPLKQSNSLEELRTPLENYEQYSLPSIAMKENNQLEIKTTENQRIIDLNNEMKQYGITGTTEFIMNIEAVNEDNFVIVLADAAKGSRLRELYYLFIKRDLSDFTITQLKYEETQEIINSNVLKPFYDIIPEEGDYKSLFNNISILDVAANKITEIKDNDLLSEDGKFVYLNGAAEELSDGEQRIQTIENYAKGNDIYEEQFNIDFDRISEKMDFETNKISIAKTNYFNEDYIVLHLLYRGKTIGEGGGTNVIVDLQNKKNPTAYLVDLGIE</sequence>
<organism evidence="2 3">
    <name type="scientific">Metabacillus halosaccharovorans</name>
    <dbReference type="NCBI Taxonomy" id="930124"/>
    <lineage>
        <taxon>Bacteria</taxon>
        <taxon>Bacillati</taxon>
        <taxon>Bacillota</taxon>
        <taxon>Bacilli</taxon>
        <taxon>Bacillales</taxon>
        <taxon>Bacillaceae</taxon>
        <taxon>Metabacillus</taxon>
    </lineage>
</organism>
<dbReference type="RefSeq" id="WP_264141485.1">
    <property type="nucleotide sequence ID" value="NZ_JAOYEY010000020.1"/>
</dbReference>
<reference evidence="2 3" key="1">
    <citation type="submission" date="2022-10" db="EMBL/GenBank/DDBJ databases">
        <title>Draft genome assembly of moderately radiation resistant bacterium Metabacillus halosaccharovorans.</title>
        <authorList>
            <person name="Pal S."/>
            <person name="Gopinathan A."/>
        </authorList>
    </citation>
    <scope>NUCLEOTIDE SEQUENCE [LARGE SCALE GENOMIC DNA]</scope>
    <source>
        <strain evidence="2 3">VITHBRA001</strain>
    </source>
</reference>
<comment type="caution">
    <text evidence="2">The sequence shown here is derived from an EMBL/GenBank/DDBJ whole genome shotgun (WGS) entry which is preliminary data.</text>
</comment>
<protein>
    <submittedName>
        <fullName evidence="2">Uncharacterized protein</fullName>
    </submittedName>
</protein>
<accession>A0ABT3DC30</accession>
<name>A0ABT3DC30_9BACI</name>
<keyword evidence="3" id="KW-1185">Reference proteome</keyword>
<evidence type="ECO:0000256" key="1">
    <source>
        <dbReference type="SAM" id="MobiDB-lite"/>
    </source>
</evidence>
<evidence type="ECO:0000313" key="2">
    <source>
        <dbReference type="EMBL" id="MCV9884531.1"/>
    </source>
</evidence>
<dbReference type="Proteomes" id="UP001526147">
    <property type="component" value="Unassembled WGS sequence"/>
</dbReference>
<feature type="region of interest" description="Disordered" evidence="1">
    <location>
        <begin position="1"/>
        <end position="22"/>
    </location>
</feature>
<evidence type="ECO:0000313" key="3">
    <source>
        <dbReference type="Proteomes" id="UP001526147"/>
    </source>
</evidence>
<dbReference type="EMBL" id="JAOYEY010000020">
    <property type="protein sequence ID" value="MCV9884531.1"/>
    <property type="molecule type" value="Genomic_DNA"/>
</dbReference>
<gene>
    <name evidence="2" type="ORF">OIH86_02580</name>
</gene>